<accession>A0A252BVF8</accession>
<keyword evidence="2" id="KW-1185">Reference proteome</keyword>
<comment type="caution">
    <text evidence="1">The sequence shown here is derived from an EMBL/GenBank/DDBJ whole genome shotgun (WGS) entry which is preliminary data.</text>
</comment>
<sequence>MVFNAFIAQGRETIRLGSLCLLLQSEAAFALAQCRRQGKKQVTKSSRLTAADVTDRRILKSPDIEGHGFFGCFSGIGAGVGVAQDKLLQSVRQHKNGRFLLGATRLPDDLTGQFFPRFEGLPFGGIGCLRFLSHNLRFQRYRALESEEGCQFLA</sequence>
<evidence type="ECO:0000313" key="2">
    <source>
        <dbReference type="Proteomes" id="UP000194931"/>
    </source>
</evidence>
<gene>
    <name evidence="1" type="ORF">HK26_13665</name>
</gene>
<reference evidence="2" key="1">
    <citation type="submission" date="2014-06" db="EMBL/GenBank/DDBJ databases">
        <authorList>
            <person name="Winans N.J."/>
            <person name="Newell P.D."/>
            <person name="Douglas A.E."/>
        </authorList>
    </citation>
    <scope>NUCLEOTIDE SEQUENCE [LARGE SCALE GENOMIC DNA]</scope>
</reference>
<protein>
    <submittedName>
        <fullName evidence="1">Uncharacterized protein</fullName>
    </submittedName>
</protein>
<evidence type="ECO:0000313" key="1">
    <source>
        <dbReference type="EMBL" id="OUJ12903.1"/>
    </source>
</evidence>
<organism evidence="1 2">
    <name type="scientific">Acetobacter okinawensis</name>
    <dbReference type="NCBI Taxonomy" id="1076594"/>
    <lineage>
        <taxon>Bacteria</taxon>
        <taxon>Pseudomonadati</taxon>
        <taxon>Pseudomonadota</taxon>
        <taxon>Alphaproteobacteria</taxon>
        <taxon>Acetobacterales</taxon>
        <taxon>Acetobacteraceae</taxon>
        <taxon>Acetobacter</taxon>
    </lineage>
</organism>
<dbReference type="Proteomes" id="UP000194931">
    <property type="component" value="Unassembled WGS sequence"/>
</dbReference>
<name>A0A252BVF8_9PROT</name>
<dbReference type="AlphaFoldDB" id="A0A252BVF8"/>
<dbReference type="EMBL" id="JOPJ01000009">
    <property type="protein sequence ID" value="OUJ12903.1"/>
    <property type="molecule type" value="Genomic_DNA"/>
</dbReference>
<proteinExistence type="predicted"/>